<reference evidence="3" key="1">
    <citation type="journal article" date="2014" name="Science">
        <title>Ancient hybridizations among the ancestral genomes of bread wheat.</title>
        <authorList>
            <consortium name="International Wheat Genome Sequencing Consortium,"/>
            <person name="Marcussen T."/>
            <person name="Sandve S.R."/>
            <person name="Heier L."/>
            <person name="Spannagl M."/>
            <person name="Pfeifer M."/>
            <person name="Jakobsen K.S."/>
            <person name="Wulff B.B."/>
            <person name="Steuernagel B."/>
            <person name="Mayer K.F."/>
            <person name="Olsen O.A."/>
        </authorList>
    </citation>
    <scope>NUCLEOTIDE SEQUENCE [LARGE SCALE GENOMIC DNA]</scope>
    <source>
        <strain evidence="3">cv. AL8/78</strain>
    </source>
</reference>
<reference evidence="2" key="3">
    <citation type="journal article" date="2017" name="Nature">
        <title>Genome sequence of the progenitor of the wheat D genome Aegilops tauschii.</title>
        <authorList>
            <person name="Luo M.C."/>
            <person name="Gu Y.Q."/>
            <person name="Puiu D."/>
            <person name="Wang H."/>
            <person name="Twardziok S.O."/>
            <person name="Deal K.R."/>
            <person name="Huo N."/>
            <person name="Zhu T."/>
            <person name="Wang L."/>
            <person name="Wang Y."/>
            <person name="McGuire P.E."/>
            <person name="Liu S."/>
            <person name="Long H."/>
            <person name="Ramasamy R.K."/>
            <person name="Rodriguez J.C."/>
            <person name="Van S.L."/>
            <person name="Yuan L."/>
            <person name="Wang Z."/>
            <person name="Xia Z."/>
            <person name="Xiao L."/>
            <person name="Anderson O.D."/>
            <person name="Ouyang S."/>
            <person name="Liang Y."/>
            <person name="Zimin A.V."/>
            <person name="Pertea G."/>
            <person name="Qi P."/>
            <person name="Bennetzen J.L."/>
            <person name="Dai X."/>
            <person name="Dawson M.W."/>
            <person name="Muller H.G."/>
            <person name="Kugler K."/>
            <person name="Rivarola-Duarte L."/>
            <person name="Spannagl M."/>
            <person name="Mayer K.F.X."/>
            <person name="Lu F.H."/>
            <person name="Bevan M.W."/>
            <person name="Leroy P."/>
            <person name="Li P."/>
            <person name="You F.M."/>
            <person name="Sun Q."/>
            <person name="Liu Z."/>
            <person name="Lyons E."/>
            <person name="Wicker T."/>
            <person name="Salzberg S.L."/>
            <person name="Devos K.M."/>
            <person name="Dvorak J."/>
        </authorList>
    </citation>
    <scope>NUCLEOTIDE SEQUENCE [LARGE SCALE GENOMIC DNA]</scope>
    <source>
        <strain evidence="2">cv. AL8/78</strain>
    </source>
</reference>
<reference evidence="2" key="5">
    <citation type="journal article" date="2021" name="G3 (Bethesda)">
        <title>Aegilops tauschii genome assembly Aet v5.0 features greater sequence contiguity and improved annotation.</title>
        <authorList>
            <person name="Wang L."/>
            <person name="Zhu T."/>
            <person name="Rodriguez J.C."/>
            <person name="Deal K.R."/>
            <person name="Dubcovsky J."/>
            <person name="McGuire P.E."/>
            <person name="Lux T."/>
            <person name="Spannagl M."/>
            <person name="Mayer K.F.X."/>
            <person name="Baldrich P."/>
            <person name="Meyers B.C."/>
            <person name="Huo N."/>
            <person name="Gu Y.Q."/>
            <person name="Zhou H."/>
            <person name="Devos K.M."/>
            <person name="Bennetzen J.L."/>
            <person name="Unver T."/>
            <person name="Budak H."/>
            <person name="Gulick P.J."/>
            <person name="Galiba G."/>
            <person name="Kalapos B."/>
            <person name="Nelson D.R."/>
            <person name="Li P."/>
            <person name="You F.M."/>
            <person name="Luo M.C."/>
            <person name="Dvorak J."/>
        </authorList>
    </citation>
    <scope>NUCLEOTIDE SEQUENCE [LARGE SCALE GENOMIC DNA]</scope>
    <source>
        <strain evidence="2">cv. AL8/78</strain>
    </source>
</reference>
<organism evidence="2 3">
    <name type="scientific">Aegilops tauschii subsp. strangulata</name>
    <name type="common">Goatgrass</name>
    <dbReference type="NCBI Taxonomy" id="200361"/>
    <lineage>
        <taxon>Eukaryota</taxon>
        <taxon>Viridiplantae</taxon>
        <taxon>Streptophyta</taxon>
        <taxon>Embryophyta</taxon>
        <taxon>Tracheophyta</taxon>
        <taxon>Spermatophyta</taxon>
        <taxon>Magnoliopsida</taxon>
        <taxon>Liliopsida</taxon>
        <taxon>Poales</taxon>
        <taxon>Poaceae</taxon>
        <taxon>BOP clade</taxon>
        <taxon>Pooideae</taxon>
        <taxon>Triticodae</taxon>
        <taxon>Triticeae</taxon>
        <taxon>Triticinae</taxon>
        <taxon>Aegilops</taxon>
    </lineage>
</organism>
<reference evidence="3" key="2">
    <citation type="journal article" date="2017" name="Nat. Plants">
        <title>The Aegilops tauschii genome reveals multiple impacts of transposons.</title>
        <authorList>
            <person name="Zhao G."/>
            <person name="Zou C."/>
            <person name="Li K."/>
            <person name="Wang K."/>
            <person name="Li T."/>
            <person name="Gao L."/>
            <person name="Zhang X."/>
            <person name="Wang H."/>
            <person name="Yang Z."/>
            <person name="Liu X."/>
            <person name="Jiang W."/>
            <person name="Mao L."/>
            <person name="Kong X."/>
            <person name="Jiao Y."/>
            <person name="Jia J."/>
        </authorList>
    </citation>
    <scope>NUCLEOTIDE SEQUENCE [LARGE SCALE GENOMIC DNA]</scope>
    <source>
        <strain evidence="3">cv. AL8/78</strain>
    </source>
</reference>
<dbReference type="Proteomes" id="UP000015105">
    <property type="component" value="Chromosome 5D"/>
</dbReference>
<keyword evidence="3" id="KW-1185">Reference proteome</keyword>
<dbReference type="Gramene" id="AET5Gv20241400.1">
    <property type="protein sequence ID" value="AET5Gv20241400.1"/>
    <property type="gene ID" value="AET5Gv20241400"/>
</dbReference>
<evidence type="ECO:0000256" key="1">
    <source>
        <dbReference type="SAM" id="MobiDB-lite"/>
    </source>
</evidence>
<reference evidence="2" key="4">
    <citation type="submission" date="2019-03" db="UniProtKB">
        <authorList>
            <consortium name="EnsemblPlants"/>
        </authorList>
    </citation>
    <scope>IDENTIFICATION</scope>
</reference>
<feature type="compositionally biased region" description="Basic residues" evidence="1">
    <location>
        <begin position="37"/>
        <end position="48"/>
    </location>
</feature>
<evidence type="ECO:0000313" key="3">
    <source>
        <dbReference type="Proteomes" id="UP000015105"/>
    </source>
</evidence>
<accession>A0A453JZ14</accession>
<sequence>SNIGGHADGPSTRPLAQSLRPPVWTGPVRESQPLNGRFRKNAVPRNKSKSGSLSPGGAGVSLLLLRRRQGQTPLPTPLEPAPFNRSLGFPCSDARLGSFMAFSRIGS</sequence>
<feature type="region of interest" description="Disordered" evidence="1">
    <location>
        <begin position="1"/>
        <end position="85"/>
    </location>
</feature>
<name>A0A453JZ14_AEGTS</name>
<proteinExistence type="predicted"/>
<dbReference type="AlphaFoldDB" id="A0A453JZ14"/>
<dbReference type="EnsemblPlants" id="AET5Gv20241400.1">
    <property type="protein sequence ID" value="AET5Gv20241400.1"/>
    <property type="gene ID" value="AET5Gv20241400"/>
</dbReference>
<evidence type="ECO:0000313" key="2">
    <source>
        <dbReference type="EnsemblPlants" id="AET5Gv20241400.1"/>
    </source>
</evidence>
<protein>
    <submittedName>
        <fullName evidence="2">Uncharacterized protein</fullName>
    </submittedName>
</protein>